<gene>
    <name evidence="1" type="ORF">BGZ95_000501</name>
</gene>
<reference evidence="1" key="1">
    <citation type="journal article" date="2020" name="Fungal Divers.">
        <title>Resolving the Mortierellaceae phylogeny through synthesis of multi-gene phylogenetics and phylogenomics.</title>
        <authorList>
            <person name="Vandepol N."/>
            <person name="Liber J."/>
            <person name="Desiro A."/>
            <person name="Na H."/>
            <person name="Kennedy M."/>
            <person name="Barry K."/>
            <person name="Grigoriev I.V."/>
            <person name="Miller A.N."/>
            <person name="O'Donnell K."/>
            <person name="Stajich J.E."/>
            <person name="Bonito G."/>
        </authorList>
    </citation>
    <scope>NUCLEOTIDE SEQUENCE</scope>
    <source>
        <strain evidence="1">NRRL 28262</strain>
    </source>
</reference>
<proteinExistence type="predicted"/>
<evidence type="ECO:0000313" key="2">
    <source>
        <dbReference type="Proteomes" id="UP001194580"/>
    </source>
</evidence>
<keyword evidence="2" id="KW-1185">Reference proteome</keyword>
<sequence>MVGVGDVVNNYNAHLKEMGLHKPLRGPGEIDVKEEVSSTELLRSASVQLSQELKRMYWHGSYATLDELKLLHGRDLKQSAFQDNTMAVEKTAISRDSVVTMDPGQVQDTATPPNIMAAMNAGRPQNATIAEDAVTAKVIISEGKVIAHKTNKQPIGSSHSLRSDLCY</sequence>
<dbReference type="AlphaFoldDB" id="A0AAD4DA93"/>
<comment type="caution">
    <text evidence="1">The sequence shown here is derived from an EMBL/GenBank/DDBJ whole genome shotgun (WGS) entry which is preliminary data.</text>
</comment>
<protein>
    <submittedName>
        <fullName evidence="1">Uncharacterized protein</fullName>
    </submittedName>
</protein>
<accession>A0AAD4DA93</accession>
<dbReference type="Proteomes" id="UP001194580">
    <property type="component" value="Unassembled WGS sequence"/>
</dbReference>
<name>A0AAD4DA93_9FUNG</name>
<evidence type="ECO:0000313" key="1">
    <source>
        <dbReference type="EMBL" id="KAG0271649.1"/>
    </source>
</evidence>
<dbReference type="EMBL" id="JAAAIL010001093">
    <property type="protein sequence ID" value="KAG0271649.1"/>
    <property type="molecule type" value="Genomic_DNA"/>
</dbReference>
<organism evidence="1 2">
    <name type="scientific">Linnemannia exigua</name>
    <dbReference type="NCBI Taxonomy" id="604196"/>
    <lineage>
        <taxon>Eukaryota</taxon>
        <taxon>Fungi</taxon>
        <taxon>Fungi incertae sedis</taxon>
        <taxon>Mucoromycota</taxon>
        <taxon>Mortierellomycotina</taxon>
        <taxon>Mortierellomycetes</taxon>
        <taxon>Mortierellales</taxon>
        <taxon>Mortierellaceae</taxon>
        <taxon>Linnemannia</taxon>
    </lineage>
</organism>